<dbReference type="STRING" id="667676.SAMN05192539_10635"/>
<dbReference type="RefSeq" id="WP_090873872.1">
    <property type="nucleotide sequence ID" value="NZ_FNYE01000063.1"/>
</dbReference>
<dbReference type="Proteomes" id="UP000198866">
    <property type="component" value="Unassembled WGS sequence"/>
</dbReference>
<dbReference type="OrthoDB" id="5573482at2"/>
<dbReference type="Pfam" id="PF24806">
    <property type="entry name" value="DUF7706"/>
    <property type="match status" value="1"/>
</dbReference>
<accession>A0A1H7EGF3</accession>
<keyword evidence="2" id="KW-1185">Reference proteome</keyword>
<dbReference type="InterPro" id="IPR056123">
    <property type="entry name" value="DUF7706"/>
</dbReference>
<proteinExistence type="predicted"/>
<dbReference type="AlphaFoldDB" id="A0A1H7EGF3"/>
<organism evidence="1 2">
    <name type="scientific">Paraburkholderia diazotrophica</name>
    <dbReference type="NCBI Taxonomy" id="667676"/>
    <lineage>
        <taxon>Bacteria</taxon>
        <taxon>Pseudomonadati</taxon>
        <taxon>Pseudomonadota</taxon>
        <taxon>Betaproteobacteria</taxon>
        <taxon>Burkholderiales</taxon>
        <taxon>Burkholderiaceae</taxon>
        <taxon>Paraburkholderia</taxon>
    </lineage>
</organism>
<dbReference type="EMBL" id="FNYE01000063">
    <property type="protein sequence ID" value="SEK12981.1"/>
    <property type="molecule type" value="Genomic_DNA"/>
</dbReference>
<sequence>MTHLKIAIADDATAEGYSEMSDAEAVALAQLCKRITFSDLRSCSVDNDEAYVMRDAVAKLQAALRSAGYAPR</sequence>
<evidence type="ECO:0000313" key="1">
    <source>
        <dbReference type="EMBL" id="SEK12981.1"/>
    </source>
</evidence>
<protein>
    <submittedName>
        <fullName evidence="1">Uncharacterized protein</fullName>
    </submittedName>
</protein>
<gene>
    <name evidence="1" type="ORF">SAMN05192539_10635</name>
</gene>
<evidence type="ECO:0000313" key="2">
    <source>
        <dbReference type="Proteomes" id="UP000198866"/>
    </source>
</evidence>
<reference evidence="2" key="1">
    <citation type="submission" date="2016-10" db="EMBL/GenBank/DDBJ databases">
        <authorList>
            <person name="Varghese N."/>
            <person name="Submissions S."/>
        </authorList>
    </citation>
    <scope>NUCLEOTIDE SEQUENCE [LARGE SCALE GENOMIC DNA]</scope>
    <source>
        <strain evidence="2">LMG 26031</strain>
    </source>
</reference>
<name>A0A1H7EGF3_9BURK</name>